<feature type="compositionally biased region" description="Basic and acidic residues" evidence="2">
    <location>
        <begin position="28"/>
        <end position="41"/>
    </location>
</feature>
<name>F9G1Y4_FUSOF</name>
<evidence type="ECO:0000256" key="1">
    <source>
        <dbReference type="ARBA" id="ARBA00023242"/>
    </source>
</evidence>
<sequence length="531" mass="60099">MATNSNSSQNTSDDNLPQKEFAFVQNESNKRELRSHAMREHWKNRRQTINEEKQKRQKRTQHTLLPTPKTQSTMSDENSESSSSVLNTNASSDTALKPNNERQSDPEGIPYQIFSGVNLALGSSRLDPFDQLPMKLSVVHHKLLHHCKSYCLNKTDKYSFSPGFSAHAAMTFGPSPDGAFSPMRDVWLPLDLSNPASFNALMALSAAHLSRMQGFSQSEVALEFKSEAVRIVQLWMQDPERAVSDDVLAAILRLLTFERYWGTEAEWIIHHKGLMNLLGARGGIAALSSNWRLELTTFLVSLMARPTWFDCSNQIQELLTHTSELPLHPILRKGSDLRKLRSLWLLSFIQDMGTFRTNLLRTTAVHYSAFHEAILLLKAQRQDHELDTGRPELCSDLELTRLACLLFICVLLQKSPFESPHDAGNCHEEAWTFQNLDLLNFFLETNMPSWHGSLENLHSILFFHFTTSEGTGLDPDYVRNMTTIISSLTGGARYTVERCLLEILCRASGGEQNLFEEKFTPDILLSTISGQ</sequence>
<feature type="compositionally biased region" description="Polar residues" evidence="2">
    <location>
        <begin position="62"/>
        <end position="71"/>
    </location>
</feature>
<feature type="region of interest" description="Disordered" evidence="2">
    <location>
        <begin position="1"/>
        <end position="109"/>
    </location>
</feature>
<evidence type="ECO:0000256" key="2">
    <source>
        <dbReference type="SAM" id="MobiDB-lite"/>
    </source>
</evidence>
<proteinExistence type="predicted"/>
<dbReference type="PANTHER" id="PTHR37540">
    <property type="entry name" value="TRANSCRIPTION FACTOR (ACR-2), PUTATIVE-RELATED-RELATED"/>
    <property type="match status" value="1"/>
</dbReference>
<dbReference type="Pfam" id="PF11951">
    <property type="entry name" value="Fungal_trans_2"/>
    <property type="match status" value="1"/>
</dbReference>
<dbReference type="STRING" id="660025.F9G1Y4"/>
<organism evidence="3">
    <name type="scientific">Fusarium oxysporum (strain Fo5176)</name>
    <name type="common">Fusarium vascular wilt</name>
    <dbReference type="NCBI Taxonomy" id="660025"/>
    <lineage>
        <taxon>Eukaryota</taxon>
        <taxon>Fungi</taxon>
        <taxon>Dikarya</taxon>
        <taxon>Ascomycota</taxon>
        <taxon>Pezizomycotina</taxon>
        <taxon>Sordariomycetes</taxon>
        <taxon>Hypocreomycetidae</taxon>
        <taxon>Hypocreales</taxon>
        <taxon>Nectriaceae</taxon>
        <taxon>Fusarium</taxon>
        <taxon>Fusarium oxysporum species complex</taxon>
    </lineage>
</organism>
<accession>F9G1Y4</accession>
<protein>
    <recommendedName>
        <fullName evidence="4">Tachykinin family protein</fullName>
    </recommendedName>
</protein>
<gene>
    <name evidence="3" type="ORF">FOXB_12666</name>
</gene>
<dbReference type="PANTHER" id="PTHR37540:SF5">
    <property type="entry name" value="TRANSCRIPTION FACTOR DOMAIN-CONTAINING PROTEIN"/>
    <property type="match status" value="1"/>
</dbReference>
<dbReference type="PaxDb" id="5507-FOXG_13709P0"/>
<feature type="compositionally biased region" description="Low complexity" evidence="2">
    <location>
        <begin position="1"/>
        <end position="15"/>
    </location>
</feature>
<dbReference type="AlphaFoldDB" id="F9G1Y4"/>
<dbReference type="OrthoDB" id="4159781at2759"/>
<feature type="compositionally biased region" description="Low complexity" evidence="2">
    <location>
        <begin position="72"/>
        <end position="93"/>
    </location>
</feature>
<evidence type="ECO:0008006" key="4">
    <source>
        <dbReference type="Google" id="ProtNLM"/>
    </source>
</evidence>
<reference evidence="3" key="1">
    <citation type="journal article" date="2012" name="Mol. Plant Microbe Interact.">
        <title>A highly conserved effector in Fusarium oxysporum is required for full virulence on Arabidopsis.</title>
        <authorList>
            <person name="Thatcher L.F."/>
            <person name="Gardiner D.M."/>
            <person name="Kazan K."/>
            <person name="Manners J."/>
        </authorList>
    </citation>
    <scope>NUCLEOTIDE SEQUENCE [LARGE SCALE GENOMIC DNA]</scope>
    <source>
        <strain evidence="3">Fo5176</strain>
    </source>
</reference>
<comment type="caution">
    <text evidence="3">The sequence shown here is derived from an EMBL/GenBank/DDBJ whole genome shotgun (WGS) entry which is preliminary data.</text>
</comment>
<keyword evidence="1" id="KW-0539">Nucleus</keyword>
<evidence type="ECO:0000313" key="3">
    <source>
        <dbReference type="EMBL" id="EGU76769.1"/>
    </source>
</evidence>
<dbReference type="EMBL" id="AFQF01003174">
    <property type="protein sequence ID" value="EGU76769.1"/>
    <property type="molecule type" value="Genomic_DNA"/>
</dbReference>
<dbReference type="InterPro" id="IPR021858">
    <property type="entry name" value="Fun_TF"/>
</dbReference>